<dbReference type="PANTHER" id="PTHR30349">
    <property type="entry name" value="PHAGE INTEGRASE-RELATED"/>
    <property type="match status" value="1"/>
</dbReference>
<dbReference type="AlphaFoldDB" id="A0A4R6U0A9"/>
<keyword evidence="3" id="KW-0233">DNA recombination</keyword>
<gene>
    <name evidence="7" type="ORF">EV213_10795</name>
</gene>
<dbReference type="CDD" id="cd00397">
    <property type="entry name" value="DNA_BRE_C"/>
    <property type="match status" value="1"/>
</dbReference>
<feature type="domain" description="Core-binding (CB)" evidence="6">
    <location>
        <begin position="7"/>
        <end position="97"/>
    </location>
</feature>
<keyword evidence="1" id="KW-0229">DNA integration</keyword>
<evidence type="ECO:0000256" key="4">
    <source>
        <dbReference type="PROSITE-ProRule" id="PRU01248"/>
    </source>
</evidence>
<dbReference type="Gene3D" id="1.10.443.10">
    <property type="entry name" value="Intergrase catalytic core"/>
    <property type="match status" value="1"/>
</dbReference>
<dbReference type="InterPro" id="IPR011010">
    <property type="entry name" value="DNA_brk_join_enz"/>
</dbReference>
<dbReference type="OrthoDB" id="2349923at2"/>
<dbReference type="Pfam" id="PF02899">
    <property type="entry name" value="Phage_int_SAM_1"/>
    <property type="match status" value="1"/>
</dbReference>
<dbReference type="SUPFAM" id="SSF56349">
    <property type="entry name" value="DNA breaking-rejoining enzymes"/>
    <property type="match status" value="1"/>
</dbReference>
<dbReference type="PROSITE" id="PS51900">
    <property type="entry name" value="CB"/>
    <property type="match status" value="1"/>
</dbReference>
<dbReference type="InterPro" id="IPR002104">
    <property type="entry name" value="Integrase_catalytic"/>
</dbReference>
<evidence type="ECO:0000256" key="1">
    <source>
        <dbReference type="ARBA" id="ARBA00022908"/>
    </source>
</evidence>
<comment type="caution">
    <text evidence="7">The sequence shown here is derived from an EMBL/GenBank/DDBJ whole genome shotgun (WGS) entry which is preliminary data.</text>
</comment>
<evidence type="ECO:0000256" key="2">
    <source>
        <dbReference type="ARBA" id="ARBA00023125"/>
    </source>
</evidence>
<reference evidence="7 8" key="1">
    <citation type="submission" date="2019-03" db="EMBL/GenBank/DDBJ databases">
        <title>Genomic Encyclopedia of Type Strains, Phase IV (KMG-IV): sequencing the most valuable type-strain genomes for metagenomic binning, comparative biology and taxonomic classification.</title>
        <authorList>
            <person name="Goeker M."/>
        </authorList>
    </citation>
    <scope>NUCLEOTIDE SEQUENCE [LARGE SCALE GENOMIC DNA]</scope>
    <source>
        <strain evidence="7 8">DSM 28697</strain>
    </source>
</reference>
<dbReference type="InterPro" id="IPR004107">
    <property type="entry name" value="Integrase_SAM-like_N"/>
</dbReference>
<keyword evidence="8" id="KW-1185">Reference proteome</keyword>
<evidence type="ECO:0000259" key="5">
    <source>
        <dbReference type="PROSITE" id="PS51898"/>
    </source>
</evidence>
<dbReference type="GO" id="GO:0015074">
    <property type="term" value="P:DNA integration"/>
    <property type="evidence" value="ECO:0007669"/>
    <property type="project" value="UniProtKB-KW"/>
</dbReference>
<evidence type="ECO:0000259" key="6">
    <source>
        <dbReference type="PROSITE" id="PS51900"/>
    </source>
</evidence>
<feature type="domain" description="Tyr recombinase" evidence="5">
    <location>
        <begin position="122"/>
        <end position="335"/>
    </location>
</feature>
<dbReference type="InterPro" id="IPR050090">
    <property type="entry name" value="Tyrosine_recombinase_XerCD"/>
</dbReference>
<evidence type="ECO:0000256" key="3">
    <source>
        <dbReference type="ARBA" id="ARBA00023172"/>
    </source>
</evidence>
<dbReference type="InterPro" id="IPR013762">
    <property type="entry name" value="Integrase-like_cat_sf"/>
</dbReference>
<dbReference type="RefSeq" id="WP_133580405.1">
    <property type="nucleotide sequence ID" value="NZ_SNYJ01000007.1"/>
</dbReference>
<protein>
    <submittedName>
        <fullName evidence="7">Site-specific recombinase XerD</fullName>
    </submittedName>
</protein>
<name>A0A4R6U0A9_9BACI</name>
<dbReference type="Gene3D" id="1.10.150.130">
    <property type="match status" value="1"/>
</dbReference>
<proteinExistence type="predicted"/>
<dbReference type="PANTHER" id="PTHR30349:SF86">
    <property type="entry name" value="INTEGRASE_RECOMBINASE AQ_AA09-RELATED"/>
    <property type="match status" value="1"/>
</dbReference>
<dbReference type="PROSITE" id="PS51898">
    <property type="entry name" value="TYR_RECOMBINASE"/>
    <property type="match status" value="1"/>
</dbReference>
<evidence type="ECO:0000313" key="8">
    <source>
        <dbReference type="Proteomes" id="UP000295632"/>
    </source>
</evidence>
<evidence type="ECO:0000313" key="7">
    <source>
        <dbReference type="EMBL" id="TDQ39728.1"/>
    </source>
</evidence>
<dbReference type="InterPro" id="IPR044068">
    <property type="entry name" value="CB"/>
</dbReference>
<sequence>MDMLLTQRLPEYMQDFLQQLEAKGRLPSTIQRYAYDLEDLHEWLAKRCQIEALQDLVLFDSIQAERWLYNMQEERQYSNATVKRLITVLNQLYRFLQVYHDPALINPIHTLDLTTVKHRQLGLEDILSKKDRQQLYETLLSDKQLSDHQLKGRPYLRTRNYMIVRLFLHYGLTIGELTRLTIKDIHFEKNELVLYPTHGSASRTVSLLKEDRVELFSYLTDVPEPVRPRYYTNDPFFIAFDYQRLTFRWVYELDQPKALSDFAVQKMIRQESTRAGLPGRTAQHMRNTAILSSIASNSSDTEEKLMENFGLRTTASARRYLRFYSAFEDSLGAHF</sequence>
<dbReference type="EMBL" id="SNYJ01000007">
    <property type="protein sequence ID" value="TDQ39728.1"/>
    <property type="molecule type" value="Genomic_DNA"/>
</dbReference>
<accession>A0A4R6U0A9</accession>
<dbReference type="InterPro" id="IPR010998">
    <property type="entry name" value="Integrase_recombinase_N"/>
</dbReference>
<dbReference type="GO" id="GO:0003677">
    <property type="term" value="F:DNA binding"/>
    <property type="evidence" value="ECO:0007669"/>
    <property type="project" value="UniProtKB-UniRule"/>
</dbReference>
<keyword evidence="2 4" id="KW-0238">DNA-binding</keyword>
<dbReference type="Proteomes" id="UP000295632">
    <property type="component" value="Unassembled WGS sequence"/>
</dbReference>
<dbReference type="GO" id="GO:0006310">
    <property type="term" value="P:DNA recombination"/>
    <property type="evidence" value="ECO:0007669"/>
    <property type="project" value="UniProtKB-KW"/>
</dbReference>
<organism evidence="7 8">
    <name type="scientific">Aureibacillus halotolerans</name>
    <dbReference type="NCBI Taxonomy" id="1508390"/>
    <lineage>
        <taxon>Bacteria</taxon>
        <taxon>Bacillati</taxon>
        <taxon>Bacillota</taxon>
        <taxon>Bacilli</taxon>
        <taxon>Bacillales</taxon>
        <taxon>Bacillaceae</taxon>
        <taxon>Aureibacillus</taxon>
    </lineage>
</organism>